<comment type="pathway">
    <text evidence="2">Lipid metabolism; sphingolipid metabolism.</text>
</comment>
<dbReference type="GO" id="GO:0006665">
    <property type="term" value="P:sphingolipid metabolic process"/>
    <property type="evidence" value="ECO:0007669"/>
    <property type="project" value="UniProtKB-KW"/>
</dbReference>
<evidence type="ECO:0000256" key="3">
    <source>
        <dbReference type="ARBA" id="ARBA00004991"/>
    </source>
</evidence>
<keyword evidence="12 13" id="KW-0472">Membrane</keyword>
<evidence type="ECO:0000313" key="15">
    <source>
        <dbReference type="EMBL" id="KAA0166350.1"/>
    </source>
</evidence>
<keyword evidence="11" id="KW-0443">Lipid metabolism</keyword>
<evidence type="ECO:0000256" key="9">
    <source>
        <dbReference type="ARBA" id="ARBA00022919"/>
    </source>
</evidence>
<gene>
    <name evidence="15" type="ORF">FNF27_07512</name>
</gene>
<dbReference type="Gene3D" id="3.60.10.10">
    <property type="entry name" value="Endonuclease/exonuclease/phosphatase"/>
    <property type="match status" value="1"/>
</dbReference>
<evidence type="ECO:0000256" key="4">
    <source>
        <dbReference type="ARBA" id="ARBA00006335"/>
    </source>
</evidence>
<comment type="caution">
    <text evidence="15">The sequence shown here is derived from an EMBL/GenBank/DDBJ whole genome shotgun (WGS) entry which is preliminary data.</text>
</comment>
<dbReference type="InterPro" id="IPR036691">
    <property type="entry name" value="Endo/exonu/phosph_ase_sf"/>
</dbReference>
<reference evidence="15 16" key="1">
    <citation type="submission" date="2019-07" db="EMBL/GenBank/DDBJ databases">
        <title>Genomes of Cafeteria roenbergensis.</title>
        <authorList>
            <person name="Fischer M.G."/>
            <person name="Hackl T."/>
            <person name="Roman M."/>
        </authorList>
    </citation>
    <scope>NUCLEOTIDE SEQUENCE [LARGE SCALE GENOMIC DNA]</scope>
    <source>
        <strain evidence="15 16">E4-10P</strain>
    </source>
</reference>
<organism evidence="15 16">
    <name type="scientific">Cafeteria roenbergensis</name>
    <name type="common">Marine flagellate</name>
    <dbReference type="NCBI Taxonomy" id="33653"/>
    <lineage>
        <taxon>Eukaryota</taxon>
        <taxon>Sar</taxon>
        <taxon>Stramenopiles</taxon>
        <taxon>Bigyra</taxon>
        <taxon>Opalozoa</taxon>
        <taxon>Bicosoecida</taxon>
        <taxon>Cafeteriaceae</taxon>
        <taxon>Cafeteria</taxon>
    </lineage>
</organism>
<protein>
    <recommendedName>
        <fullName evidence="14">Endonuclease/exonuclease/phosphatase domain-containing protein</fullName>
    </recommendedName>
</protein>
<dbReference type="InterPro" id="IPR038772">
    <property type="entry name" value="Sph/SMPD2-like"/>
</dbReference>
<dbReference type="InterPro" id="IPR005135">
    <property type="entry name" value="Endo/exonuclease/phosphatase"/>
</dbReference>
<evidence type="ECO:0000256" key="12">
    <source>
        <dbReference type="ARBA" id="ARBA00023136"/>
    </source>
</evidence>
<dbReference type="PANTHER" id="PTHR16320:SF24">
    <property type="entry name" value="PHOSPHODIESTERASE, PUTATIVE-RELATED"/>
    <property type="match status" value="1"/>
</dbReference>
<evidence type="ECO:0000256" key="5">
    <source>
        <dbReference type="ARBA" id="ARBA00022692"/>
    </source>
</evidence>
<comment type="similarity">
    <text evidence="4">Belongs to the neutral sphingomyelinase family.</text>
</comment>
<keyword evidence="10 13" id="KW-1133">Transmembrane helix</keyword>
<dbReference type="Proteomes" id="UP000322899">
    <property type="component" value="Unassembled WGS sequence"/>
</dbReference>
<dbReference type="GO" id="GO:0046872">
    <property type="term" value="F:metal ion binding"/>
    <property type="evidence" value="ECO:0007669"/>
    <property type="project" value="UniProtKB-KW"/>
</dbReference>
<evidence type="ECO:0000256" key="1">
    <source>
        <dbReference type="ARBA" id="ARBA00004141"/>
    </source>
</evidence>
<evidence type="ECO:0000256" key="2">
    <source>
        <dbReference type="ARBA" id="ARBA00004760"/>
    </source>
</evidence>
<evidence type="ECO:0000256" key="13">
    <source>
        <dbReference type="SAM" id="Phobius"/>
    </source>
</evidence>
<evidence type="ECO:0000256" key="8">
    <source>
        <dbReference type="ARBA" id="ARBA00022842"/>
    </source>
</evidence>
<sequence>MAAGDEPGRIRVLCLNVWGIPMFTRRRKDRFRVMEHFFRTNARRYDIVCLQELFVAEERQRLVDAAAEGGLTFEHRWEAGVPLAFGATGTGVHVLSRWPFAETAFFPFPANGFATDIGRFDYHAGKGLVQCTVASPHGMVDVFATHLHAQYAVWESDLDDTLPDRIGQIAVLAQAIRASRAPLRILAGDLNATPSSVELRLLQRLTGMVDTLSWGLGTGEAAQAALFSRTCGYFGNDNSPAHVTKTSESTHDENCRLDFVLAATGDSPACGRSWAVAEARLALDLPQALPGNPDAPPVCVSDHSGVEATLELRPVAPKAAPPAAAPPASRPALLPTTEPAWSKHVYSVWPLQPLGGLATDVPEIREATRIVEASLLRGGNSPRRLRGRLSGNTLLAALFGCVLAMSLGSGADGAALQLPALELALAAVMSGAVAAAQLWAGATRALSTPWALATHGMLGVGAAAALAMWWHLRSPDSDWAGVAVLWGLAFVLGLAASADGVGGWVRATSSPFNASELRSRLRWLKAIQQRWAALPSSCTAPTDA</sequence>
<dbReference type="PANTHER" id="PTHR16320">
    <property type="entry name" value="SPHINGOMYELINASE FAMILY MEMBER"/>
    <property type="match status" value="1"/>
</dbReference>
<keyword evidence="8" id="KW-0460">Magnesium</keyword>
<dbReference type="SUPFAM" id="SSF56219">
    <property type="entry name" value="DNase I-like"/>
    <property type="match status" value="1"/>
</dbReference>
<feature type="domain" description="Endonuclease/exonuclease/phosphatase" evidence="14">
    <location>
        <begin position="15"/>
        <end position="303"/>
    </location>
</feature>
<evidence type="ECO:0000256" key="7">
    <source>
        <dbReference type="ARBA" id="ARBA00022801"/>
    </source>
</evidence>
<feature type="transmembrane region" description="Helical" evidence="13">
    <location>
        <begin position="393"/>
        <end position="411"/>
    </location>
</feature>
<evidence type="ECO:0000256" key="11">
    <source>
        <dbReference type="ARBA" id="ARBA00023098"/>
    </source>
</evidence>
<name>A0A5A8DR75_CAFRO</name>
<dbReference type="AlphaFoldDB" id="A0A5A8DR75"/>
<accession>A0A5A8DR75</accession>
<feature type="transmembrane region" description="Helical" evidence="13">
    <location>
        <begin position="423"/>
        <end position="440"/>
    </location>
</feature>
<dbReference type="EMBL" id="VLTO01000088">
    <property type="protein sequence ID" value="KAA0166350.1"/>
    <property type="molecule type" value="Genomic_DNA"/>
</dbReference>
<keyword evidence="9" id="KW-0746">Sphingolipid metabolism</keyword>
<keyword evidence="7" id="KW-0378">Hydrolase</keyword>
<dbReference type="Pfam" id="PF03372">
    <property type="entry name" value="Exo_endo_phos"/>
    <property type="match status" value="1"/>
</dbReference>
<feature type="transmembrane region" description="Helical" evidence="13">
    <location>
        <begin position="484"/>
        <end position="505"/>
    </location>
</feature>
<feature type="transmembrane region" description="Helical" evidence="13">
    <location>
        <begin position="452"/>
        <end position="472"/>
    </location>
</feature>
<keyword evidence="5 13" id="KW-0812">Transmembrane</keyword>
<dbReference type="GO" id="GO:0004767">
    <property type="term" value="F:sphingomyelin phosphodiesterase activity"/>
    <property type="evidence" value="ECO:0007669"/>
    <property type="project" value="InterPro"/>
</dbReference>
<evidence type="ECO:0000256" key="10">
    <source>
        <dbReference type="ARBA" id="ARBA00022989"/>
    </source>
</evidence>
<evidence type="ECO:0000313" key="16">
    <source>
        <dbReference type="Proteomes" id="UP000322899"/>
    </source>
</evidence>
<proteinExistence type="inferred from homology"/>
<evidence type="ECO:0000259" key="14">
    <source>
        <dbReference type="Pfam" id="PF03372"/>
    </source>
</evidence>
<evidence type="ECO:0000256" key="6">
    <source>
        <dbReference type="ARBA" id="ARBA00022723"/>
    </source>
</evidence>
<comment type="subcellular location">
    <subcellularLocation>
        <location evidence="1">Membrane</location>
        <topology evidence="1">Multi-pass membrane protein</topology>
    </subcellularLocation>
</comment>
<comment type="pathway">
    <text evidence="3">Sphingolipid metabolism.</text>
</comment>
<dbReference type="OrthoDB" id="387657at2759"/>
<keyword evidence="6" id="KW-0479">Metal-binding</keyword>
<dbReference type="GO" id="GO:0016020">
    <property type="term" value="C:membrane"/>
    <property type="evidence" value="ECO:0007669"/>
    <property type="project" value="UniProtKB-SubCell"/>
</dbReference>